<keyword evidence="2 10" id="KW-0444">Lipid biosynthesis</keyword>
<keyword evidence="4 10" id="KW-0812">Transmembrane</keyword>
<dbReference type="GO" id="GO:0030148">
    <property type="term" value="P:sphingolipid biosynthetic process"/>
    <property type="evidence" value="ECO:0007669"/>
    <property type="project" value="TreeGrafter"/>
</dbReference>
<feature type="compositionally biased region" description="Basic and acidic residues" evidence="11">
    <location>
        <begin position="661"/>
        <end position="693"/>
    </location>
</feature>
<evidence type="ECO:0000256" key="9">
    <source>
        <dbReference type="ARBA" id="ARBA00023160"/>
    </source>
</evidence>
<dbReference type="SUPFAM" id="SSF58113">
    <property type="entry name" value="Apolipoprotein A-I"/>
    <property type="match status" value="1"/>
</dbReference>
<comment type="caution">
    <text evidence="12">The sequence shown here is derived from an EMBL/GenBank/DDBJ whole genome shotgun (WGS) entry which is preliminary data.</text>
</comment>
<dbReference type="AlphaFoldDB" id="A0A4U0WZE8"/>
<gene>
    <name evidence="12" type="ORF">B0A49_10734</name>
</gene>
<feature type="transmembrane region" description="Helical" evidence="10">
    <location>
        <begin position="401"/>
        <end position="422"/>
    </location>
</feature>
<keyword evidence="8 10" id="KW-0472">Membrane</keyword>
<organism evidence="12 13">
    <name type="scientific">Cryomyces minteri</name>
    <dbReference type="NCBI Taxonomy" id="331657"/>
    <lineage>
        <taxon>Eukaryota</taxon>
        <taxon>Fungi</taxon>
        <taxon>Dikarya</taxon>
        <taxon>Ascomycota</taxon>
        <taxon>Pezizomycotina</taxon>
        <taxon>Dothideomycetes</taxon>
        <taxon>Dothideomycetes incertae sedis</taxon>
        <taxon>Cryomyces</taxon>
    </lineage>
</organism>
<feature type="transmembrane region" description="Helical" evidence="10">
    <location>
        <begin position="242"/>
        <end position="264"/>
    </location>
</feature>
<dbReference type="Pfam" id="PF01151">
    <property type="entry name" value="ELO"/>
    <property type="match status" value="1"/>
</dbReference>
<accession>A0A4U0WZE8</accession>
<keyword evidence="9 10" id="KW-0275">Fatty acid biosynthesis</keyword>
<comment type="catalytic activity">
    <reaction evidence="10">
        <text>an acyl-CoA + malonyl-CoA + H(+) = a 3-oxoacyl-CoA + CO2 + CoA</text>
        <dbReference type="Rhea" id="RHEA:50252"/>
        <dbReference type="ChEBI" id="CHEBI:15378"/>
        <dbReference type="ChEBI" id="CHEBI:16526"/>
        <dbReference type="ChEBI" id="CHEBI:57287"/>
        <dbReference type="ChEBI" id="CHEBI:57384"/>
        <dbReference type="ChEBI" id="CHEBI:58342"/>
        <dbReference type="ChEBI" id="CHEBI:90726"/>
    </reaction>
    <physiologicalReaction direction="left-to-right" evidence="10">
        <dbReference type="Rhea" id="RHEA:50253"/>
    </physiologicalReaction>
</comment>
<dbReference type="Proteomes" id="UP000308768">
    <property type="component" value="Unassembled WGS sequence"/>
</dbReference>
<evidence type="ECO:0000313" key="13">
    <source>
        <dbReference type="Proteomes" id="UP000308768"/>
    </source>
</evidence>
<dbReference type="InterPro" id="IPR002076">
    <property type="entry name" value="ELO_fam"/>
</dbReference>
<evidence type="ECO:0000256" key="7">
    <source>
        <dbReference type="ARBA" id="ARBA00023098"/>
    </source>
</evidence>
<feature type="region of interest" description="Disordered" evidence="11">
    <location>
        <begin position="534"/>
        <end position="793"/>
    </location>
</feature>
<evidence type="ECO:0000256" key="8">
    <source>
        <dbReference type="ARBA" id="ARBA00023136"/>
    </source>
</evidence>
<keyword evidence="13" id="KW-1185">Reference proteome</keyword>
<dbReference type="GO" id="GO:0042761">
    <property type="term" value="P:very long-chain fatty acid biosynthetic process"/>
    <property type="evidence" value="ECO:0007669"/>
    <property type="project" value="TreeGrafter"/>
</dbReference>
<feature type="transmembrane region" description="Helical" evidence="10">
    <location>
        <begin position="276"/>
        <end position="295"/>
    </location>
</feature>
<dbReference type="STRING" id="331657.A0A4U0WZE8"/>
<comment type="similarity">
    <text evidence="10">Belongs to the ELO family.</text>
</comment>
<dbReference type="GO" id="GO:0019367">
    <property type="term" value="P:fatty acid elongation, saturated fatty acid"/>
    <property type="evidence" value="ECO:0007669"/>
    <property type="project" value="TreeGrafter"/>
</dbReference>
<evidence type="ECO:0000256" key="4">
    <source>
        <dbReference type="ARBA" id="ARBA00022692"/>
    </source>
</evidence>
<evidence type="ECO:0000256" key="10">
    <source>
        <dbReference type="RuleBase" id="RU361115"/>
    </source>
</evidence>
<evidence type="ECO:0000313" key="12">
    <source>
        <dbReference type="EMBL" id="TKA69232.1"/>
    </source>
</evidence>
<dbReference type="GO" id="GO:0034626">
    <property type="term" value="P:fatty acid elongation, polyunsaturated fatty acid"/>
    <property type="evidence" value="ECO:0007669"/>
    <property type="project" value="TreeGrafter"/>
</dbReference>
<evidence type="ECO:0000256" key="11">
    <source>
        <dbReference type="SAM" id="MobiDB-lite"/>
    </source>
</evidence>
<comment type="subcellular location">
    <subcellularLocation>
        <location evidence="1">Membrane</location>
        <topology evidence="1">Multi-pass membrane protein</topology>
    </subcellularLocation>
</comment>
<dbReference type="EMBL" id="NAJN01000747">
    <property type="protein sequence ID" value="TKA69232.1"/>
    <property type="molecule type" value="Genomic_DNA"/>
</dbReference>
<evidence type="ECO:0000256" key="1">
    <source>
        <dbReference type="ARBA" id="ARBA00004141"/>
    </source>
</evidence>
<evidence type="ECO:0000256" key="5">
    <source>
        <dbReference type="ARBA" id="ARBA00022832"/>
    </source>
</evidence>
<dbReference type="OrthoDB" id="10259681at2759"/>
<dbReference type="EC" id="2.3.1.-" evidence="10"/>
<feature type="compositionally biased region" description="Basic and acidic residues" evidence="11">
    <location>
        <begin position="629"/>
        <end position="654"/>
    </location>
</feature>
<feature type="compositionally biased region" description="Low complexity" evidence="11">
    <location>
        <begin position="715"/>
        <end position="739"/>
    </location>
</feature>
<reference evidence="12 13" key="1">
    <citation type="submission" date="2017-03" db="EMBL/GenBank/DDBJ databases">
        <title>Genomes of endolithic fungi from Antarctica.</title>
        <authorList>
            <person name="Coleine C."/>
            <person name="Masonjones S."/>
            <person name="Stajich J.E."/>
        </authorList>
    </citation>
    <scope>NUCLEOTIDE SEQUENCE [LARGE SCALE GENOMIC DNA]</scope>
    <source>
        <strain evidence="12 13">CCFEE 5187</strain>
    </source>
</reference>
<evidence type="ECO:0000256" key="3">
    <source>
        <dbReference type="ARBA" id="ARBA00022679"/>
    </source>
</evidence>
<dbReference type="PANTHER" id="PTHR11157">
    <property type="entry name" value="FATTY ACID ACYL TRANSFERASE-RELATED"/>
    <property type="match status" value="1"/>
</dbReference>
<feature type="compositionally biased region" description="Polar residues" evidence="11">
    <location>
        <begin position="564"/>
        <end position="598"/>
    </location>
</feature>
<dbReference type="PANTHER" id="PTHR11157:SF169">
    <property type="entry name" value="ELONGATION OF FATTY ACIDS PROTEIN"/>
    <property type="match status" value="1"/>
</dbReference>
<keyword evidence="3 10" id="KW-0808">Transferase</keyword>
<dbReference type="GO" id="GO:0034625">
    <property type="term" value="P:fatty acid elongation, monounsaturated fatty acid"/>
    <property type="evidence" value="ECO:0007669"/>
    <property type="project" value="TreeGrafter"/>
</dbReference>
<keyword evidence="7 10" id="KW-0443">Lipid metabolism</keyword>
<feature type="transmembrane region" description="Helical" evidence="10">
    <location>
        <begin position="93"/>
        <end position="116"/>
    </location>
</feature>
<dbReference type="Gene3D" id="6.10.140.1430">
    <property type="match status" value="1"/>
</dbReference>
<dbReference type="GO" id="GO:0005789">
    <property type="term" value="C:endoplasmic reticulum membrane"/>
    <property type="evidence" value="ECO:0007669"/>
    <property type="project" value="TreeGrafter"/>
</dbReference>
<dbReference type="Gene3D" id="1.20.120.20">
    <property type="entry name" value="Apolipoprotein"/>
    <property type="match status" value="1"/>
</dbReference>
<name>A0A4U0WZE8_9PEZI</name>
<feature type="transmembrane region" description="Helical" evidence="10">
    <location>
        <begin position="54"/>
        <end position="72"/>
    </location>
</feature>
<evidence type="ECO:0000256" key="6">
    <source>
        <dbReference type="ARBA" id="ARBA00022989"/>
    </source>
</evidence>
<sequence>MGPSIHVTLPDWSLFKFPPDPYPPALPPPSDQGTLASPFPIDFKTYNDALSPRLPITFAICYAVVTTFMNFINRRRGMKPFWISKTRPFVAFVILHNVALALFSAVTFAAMFRALMHTWPGWQSDTGFAGAADALCKMHGPRGLGDAATYNPASNLWEIKNRLIHLGDDGSPDSTDVGRLWNEGLAFWGWFFYLSKFYEVVDTLIIVLKGKRSVTLQKFHHAGAMLCMWAGMRYMSPPIWMFVFVNSGIHALMYTYYTVSALGFRVPQFVKRTLTTLQITQFLVGASFAAAHLFVSYTVPVSTPYTVITTVASAASAVSSAASSAVAGIASATASAGVAGFWKKIALRAAGEEGLAENVKNDRGEIFGPEASHVADTVREETRYRNEYTMVNCIDTSGQAFAIWLNLIYLLPLTLLFLRFFVKSYTRRSSAPGKHSKARTFSQSLGDANKGVERELSSVERKVEQGMERAVRRLSGGAKDLKDEVMRDVKDLKEGNFHARRVSDRVHSFERKAKSTAEEATEMAKQAYEDLKANGTPKAKQAKDAVSDKAQQLKETVGPKAQQIKETASDKAQQLKENAGPKSQQAKDAINDKTQQLKENAGPKVQQAKDAASEKAQQLKQSVGPKAQQAREKVAEGAQKAKEYGEETADKASQEMEEASEEAKKGAEGAKSVAKETGDKAEKTRDELQKQSRDQAQTRSPSKKSGDDRDQAQTGSPSKKSSNGKNGKGNNSGNNSNNGVQSKQEKKSSERDDEEIVVPEERDASIHHGPGLSTLDPNKEDKAYADILKRTNK</sequence>
<feature type="transmembrane region" description="Helical" evidence="10">
    <location>
        <begin position="187"/>
        <end position="207"/>
    </location>
</feature>
<protein>
    <recommendedName>
        <fullName evidence="10">Elongation of fatty acids protein</fullName>
        <ecNumber evidence="10">2.3.1.-</ecNumber>
    </recommendedName>
</protein>
<feature type="compositionally biased region" description="Basic and acidic residues" evidence="11">
    <location>
        <begin position="777"/>
        <end position="793"/>
    </location>
</feature>
<dbReference type="GO" id="GO:0009922">
    <property type="term" value="F:fatty acid elongase activity"/>
    <property type="evidence" value="ECO:0007669"/>
    <property type="project" value="InterPro"/>
</dbReference>
<evidence type="ECO:0000256" key="2">
    <source>
        <dbReference type="ARBA" id="ARBA00022516"/>
    </source>
</evidence>
<proteinExistence type="inferred from homology"/>
<keyword evidence="5 10" id="KW-0276">Fatty acid metabolism</keyword>
<keyword evidence="6 10" id="KW-1133">Transmembrane helix</keyword>